<dbReference type="InterPro" id="IPR011013">
    <property type="entry name" value="Gal_mutarotase_sf_dom"/>
</dbReference>
<dbReference type="GO" id="GO:0030246">
    <property type="term" value="F:carbohydrate binding"/>
    <property type="evidence" value="ECO:0007669"/>
    <property type="project" value="InterPro"/>
</dbReference>
<dbReference type="RefSeq" id="WP_059107490.1">
    <property type="nucleotide sequence ID" value="NZ_AP024589.1"/>
</dbReference>
<organism evidence="4 5">
    <name type="scientific">Staphylococcus auricularis</name>
    <dbReference type="NCBI Taxonomy" id="29379"/>
    <lineage>
        <taxon>Bacteria</taxon>
        <taxon>Bacillati</taxon>
        <taxon>Bacillota</taxon>
        <taxon>Bacilli</taxon>
        <taxon>Bacillales</taxon>
        <taxon>Staphylococcaceae</taxon>
        <taxon>Staphylococcus</taxon>
    </lineage>
</organism>
<evidence type="ECO:0000256" key="3">
    <source>
        <dbReference type="ARBA" id="ARBA00023277"/>
    </source>
</evidence>
<dbReference type="GO" id="GO:0005737">
    <property type="term" value="C:cytoplasm"/>
    <property type="evidence" value="ECO:0007669"/>
    <property type="project" value="TreeGrafter"/>
</dbReference>
<comment type="caution">
    <text evidence="4">The sequence shown here is derived from an EMBL/GenBank/DDBJ whole genome shotgun (WGS) entry which is preliminary data.</text>
</comment>
<dbReference type="CDD" id="cd09019">
    <property type="entry name" value="galactose_mutarotase_like"/>
    <property type="match status" value="1"/>
</dbReference>
<evidence type="ECO:0000256" key="2">
    <source>
        <dbReference type="ARBA" id="ARBA00023235"/>
    </source>
</evidence>
<dbReference type="Pfam" id="PF01263">
    <property type="entry name" value="Aldose_epim"/>
    <property type="match status" value="1"/>
</dbReference>
<dbReference type="AlphaFoldDB" id="A0AAP8TTF6"/>
<keyword evidence="3" id="KW-0119">Carbohydrate metabolism</keyword>
<keyword evidence="2" id="KW-0413">Isomerase</keyword>
<dbReference type="PANTHER" id="PTHR10091">
    <property type="entry name" value="ALDOSE-1-EPIMERASE"/>
    <property type="match status" value="1"/>
</dbReference>
<gene>
    <name evidence="4" type="ORF">CD158_04705</name>
</gene>
<dbReference type="SUPFAM" id="SSF74650">
    <property type="entry name" value="Galactose mutarotase-like"/>
    <property type="match status" value="1"/>
</dbReference>
<evidence type="ECO:0000313" key="5">
    <source>
        <dbReference type="Proteomes" id="UP000242470"/>
    </source>
</evidence>
<dbReference type="GO" id="GO:0004034">
    <property type="term" value="F:aldose 1-epimerase activity"/>
    <property type="evidence" value="ECO:0007669"/>
    <property type="project" value="TreeGrafter"/>
</dbReference>
<dbReference type="GO" id="GO:0033499">
    <property type="term" value="P:galactose catabolic process via UDP-galactose, Leloir pathway"/>
    <property type="evidence" value="ECO:0007669"/>
    <property type="project" value="TreeGrafter"/>
</dbReference>
<name>A0AAP8TTF6_9STAP</name>
<dbReference type="InterPro" id="IPR008183">
    <property type="entry name" value="Aldose_1/G6P_1-epimerase"/>
</dbReference>
<reference evidence="4 5" key="1">
    <citation type="submission" date="2017-08" db="EMBL/GenBank/DDBJ databases">
        <title>Draft genome sequences of 64 type strains of genus Staph aureus.</title>
        <authorList>
            <person name="Cole K."/>
            <person name="Golubchik T."/>
            <person name="Russell J."/>
            <person name="Foster D."/>
            <person name="Llewelyn M."/>
            <person name="Wilson D."/>
            <person name="Crook D."/>
            <person name="Paul J."/>
        </authorList>
    </citation>
    <scope>NUCLEOTIDE SEQUENCE [LARGE SCALE GENOMIC DNA]</scope>
    <source>
        <strain evidence="4 5">NCTC 12101</strain>
    </source>
</reference>
<proteinExistence type="inferred from homology"/>
<evidence type="ECO:0000256" key="1">
    <source>
        <dbReference type="ARBA" id="ARBA00006206"/>
    </source>
</evidence>
<dbReference type="GeneID" id="64981487"/>
<accession>A0AAP8TTF6</accession>
<dbReference type="GO" id="GO:0006006">
    <property type="term" value="P:glucose metabolic process"/>
    <property type="evidence" value="ECO:0007669"/>
    <property type="project" value="TreeGrafter"/>
</dbReference>
<comment type="similarity">
    <text evidence="1">Belongs to the aldose epimerase family.</text>
</comment>
<dbReference type="Gene3D" id="2.70.98.10">
    <property type="match status" value="1"/>
</dbReference>
<evidence type="ECO:0000313" key="4">
    <source>
        <dbReference type="EMBL" id="PNZ68070.1"/>
    </source>
</evidence>
<protein>
    <submittedName>
        <fullName evidence="4">Galactose mutarotase</fullName>
    </submittedName>
</protein>
<dbReference type="InterPro" id="IPR047215">
    <property type="entry name" value="Galactose_mutarotase-like"/>
</dbReference>
<dbReference type="InterPro" id="IPR014718">
    <property type="entry name" value="GH-type_carb-bd"/>
</dbReference>
<dbReference type="PANTHER" id="PTHR10091:SF0">
    <property type="entry name" value="GALACTOSE MUTAROTASE"/>
    <property type="match status" value="1"/>
</dbReference>
<sequence length="340" mass="38704">MFTKVEHQSNGFDLIKINNDETTIVFTNYGARIVSWKYNDNNIVLGNVVEADEFYLDNPFNFGATIGRYGGRIADATFELEGQTYQLEANDDPHHIHGGSNGLDTTFFDYEIVEQVNQTKIIFTTELTEAQDGYPGDIRIQVTHTYDINYCWTVEYEATSTKTTLFNPMNHVYFNLNRDNNVVDNHVLSSEELKLYPLNKQHLVDTEESIDLVEMLGKDKIALAELFQSDAPQLAEQMAQCGGLDHPIEVSQGQLQLCNDQFVLDVETDMPYVVIFTFNDPSSWDSDFNIYKAHSGVTLETQCMPNDINPYGEDACSVLEPHQPFYSKTTYKISVKNEDE</sequence>
<dbReference type="Proteomes" id="UP000242470">
    <property type="component" value="Unassembled WGS sequence"/>
</dbReference>
<dbReference type="EMBL" id="PPQW01000021">
    <property type="protein sequence ID" value="PNZ68070.1"/>
    <property type="molecule type" value="Genomic_DNA"/>
</dbReference>